<dbReference type="EMBL" id="WESC01000002">
    <property type="protein sequence ID" value="KAB7742109.1"/>
    <property type="molecule type" value="Genomic_DNA"/>
</dbReference>
<comment type="similarity">
    <text evidence="2 6">Belongs to the class-III pyridoxal-phosphate-dependent aminotransferase family.</text>
</comment>
<comment type="cofactor">
    <cofactor evidence="1">
        <name>pyridoxal 5'-phosphate</name>
        <dbReference type="ChEBI" id="CHEBI:597326"/>
    </cofactor>
</comment>
<evidence type="ECO:0000313" key="7">
    <source>
        <dbReference type="EMBL" id="KAB7742109.1"/>
    </source>
</evidence>
<dbReference type="GO" id="GO:0030170">
    <property type="term" value="F:pyridoxal phosphate binding"/>
    <property type="evidence" value="ECO:0007669"/>
    <property type="project" value="InterPro"/>
</dbReference>
<keyword evidence="8" id="KW-1185">Reference proteome</keyword>
<dbReference type="CDD" id="cd00610">
    <property type="entry name" value="OAT_like"/>
    <property type="match status" value="1"/>
</dbReference>
<accession>A0A6N6VM28</accession>
<comment type="caution">
    <text evidence="7">The sequence shown here is derived from an EMBL/GenBank/DDBJ whole genome shotgun (WGS) entry which is preliminary data.</text>
</comment>
<dbReference type="SUPFAM" id="SSF53383">
    <property type="entry name" value="PLP-dependent transferases"/>
    <property type="match status" value="1"/>
</dbReference>
<protein>
    <submittedName>
        <fullName evidence="7">4-aminobutyrate--2-oxoglutarate transaminase</fullName>
        <ecNumber evidence="7">2.6.1.19</ecNumber>
    </submittedName>
</protein>
<organism evidence="7 8">
    <name type="scientific">Parvibaculum sedimenti</name>
    <dbReference type="NCBI Taxonomy" id="2608632"/>
    <lineage>
        <taxon>Bacteria</taxon>
        <taxon>Pseudomonadati</taxon>
        <taxon>Pseudomonadota</taxon>
        <taxon>Alphaproteobacteria</taxon>
        <taxon>Hyphomicrobiales</taxon>
        <taxon>Parvibaculaceae</taxon>
        <taxon>Parvibaculum</taxon>
    </lineage>
</organism>
<dbReference type="PROSITE" id="PS00600">
    <property type="entry name" value="AA_TRANSFER_CLASS_3"/>
    <property type="match status" value="1"/>
</dbReference>
<dbReference type="InterPro" id="IPR049704">
    <property type="entry name" value="Aminotrans_3_PPA_site"/>
</dbReference>
<keyword evidence="5 6" id="KW-0663">Pyridoxal phosphate</keyword>
<dbReference type="Gene3D" id="3.40.640.10">
    <property type="entry name" value="Type I PLP-dependent aspartate aminotransferase-like (Major domain)"/>
    <property type="match status" value="1"/>
</dbReference>
<keyword evidence="3 7" id="KW-0032">Aminotransferase</keyword>
<name>A0A6N6VM28_9HYPH</name>
<reference evidence="7 8" key="1">
    <citation type="submission" date="2019-09" db="EMBL/GenBank/DDBJ databases">
        <title>Parvibaculum sedimenti sp. nov., isolated from sediment.</title>
        <authorList>
            <person name="Wang Y."/>
        </authorList>
    </citation>
    <scope>NUCLEOTIDE SEQUENCE [LARGE SCALE GENOMIC DNA]</scope>
    <source>
        <strain evidence="7 8">HXT-9</strain>
    </source>
</reference>
<evidence type="ECO:0000256" key="2">
    <source>
        <dbReference type="ARBA" id="ARBA00008954"/>
    </source>
</evidence>
<dbReference type="FunFam" id="3.40.640.10:FF:000013">
    <property type="entry name" value="4-aminobutyrate aminotransferase"/>
    <property type="match status" value="1"/>
</dbReference>
<dbReference type="EC" id="2.6.1.19" evidence="7"/>
<dbReference type="GO" id="GO:0042802">
    <property type="term" value="F:identical protein binding"/>
    <property type="evidence" value="ECO:0007669"/>
    <property type="project" value="TreeGrafter"/>
</dbReference>
<dbReference type="GO" id="GO:0034386">
    <property type="term" value="F:4-aminobutyrate:2-oxoglutarate transaminase activity"/>
    <property type="evidence" value="ECO:0007669"/>
    <property type="project" value="UniProtKB-EC"/>
</dbReference>
<dbReference type="Gene3D" id="3.90.1150.10">
    <property type="entry name" value="Aspartate Aminotransferase, domain 1"/>
    <property type="match status" value="1"/>
</dbReference>
<evidence type="ECO:0000256" key="6">
    <source>
        <dbReference type="RuleBase" id="RU003560"/>
    </source>
</evidence>
<evidence type="ECO:0000256" key="4">
    <source>
        <dbReference type="ARBA" id="ARBA00022679"/>
    </source>
</evidence>
<gene>
    <name evidence="7" type="primary">gabT</name>
    <name evidence="7" type="ORF">F2P47_02220</name>
</gene>
<dbReference type="InterPro" id="IPR015422">
    <property type="entry name" value="PyrdxlP-dep_Trfase_small"/>
</dbReference>
<dbReference type="InterPro" id="IPR005814">
    <property type="entry name" value="Aminotrans_3"/>
</dbReference>
<dbReference type="RefSeq" id="WP_152214531.1">
    <property type="nucleotide sequence ID" value="NZ_WESC01000002.1"/>
</dbReference>
<evidence type="ECO:0000313" key="8">
    <source>
        <dbReference type="Proteomes" id="UP000468901"/>
    </source>
</evidence>
<evidence type="ECO:0000256" key="1">
    <source>
        <dbReference type="ARBA" id="ARBA00001933"/>
    </source>
</evidence>
<dbReference type="PIRSF" id="PIRSF000521">
    <property type="entry name" value="Transaminase_4ab_Lys_Orn"/>
    <property type="match status" value="1"/>
</dbReference>
<dbReference type="PANTHER" id="PTHR11986">
    <property type="entry name" value="AMINOTRANSFERASE CLASS III"/>
    <property type="match status" value="1"/>
</dbReference>
<dbReference type="Pfam" id="PF00202">
    <property type="entry name" value="Aminotran_3"/>
    <property type="match status" value="1"/>
</dbReference>
<proteinExistence type="inferred from homology"/>
<dbReference type="NCBIfam" id="TIGR00700">
    <property type="entry name" value="GABAtrnsam"/>
    <property type="match status" value="1"/>
</dbReference>
<keyword evidence="4 7" id="KW-0808">Transferase</keyword>
<dbReference type="InterPro" id="IPR015421">
    <property type="entry name" value="PyrdxlP-dep_Trfase_major"/>
</dbReference>
<evidence type="ECO:0000256" key="5">
    <source>
        <dbReference type="ARBA" id="ARBA00022898"/>
    </source>
</evidence>
<sequence>MSKNQELAARRERAVPRGVSVAYPIHAARAENAELWDEEGRRFVDFAGGIAVLNTGHRHPKVIAAVEKQLAHYTHTAFQIVPYEPYIELAERLNTLAPFKGPAKTIFFTTGAEATENAVKIARAATGRSAVIAFAGGFHGRTMMTMALTGKTLPYKKKFGPMPAEVYHVPFPVAAHGTTVADTLKALDTLFRADVEPSRVAAIMIEAVQGEGGFYDAPVELLVALRKICDEHGILLVVDEVQTGFARTGKLFAIEHSGVEPDMITIAKSLGGGFPISGVIGRAEIMDAPEPGGLGGTYAGSPIACAAALAVLDVIAEEKLLDRANDMGVRIKAKLNSIASRNDVVPITDIRGYGAMIGFDIVKVRGAYEPDAEATKRVTAAALDEGLILLSCGVFSNAIRILVPLTAPDAIVDEGMEKLERALAAARV</sequence>
<dbReference type="InterPro" id="IPR015424">
    <property type="entry name" value="PyrdxlP-dep_Trfase"/>
</dbReference>
<dbReference type="Proteomes" id="UP000468901">
    <property type="component" value="Unassembled WGS sequence"/>
</dbReference>
<dbReference type="GO" id="GO:0009448">
    <property type="term" value="P:gamma-aminobutyric acid metabolic process"/>
    <property type="evidence" value="ECO:0007669"/>
    <property type="project" value="InterPro"/>
</dbReference>
<dbReference type="PANTHER" id="PTHR11986:SF58">
    <property type="entry name" value="LEUCINE_METHIONINE RACEMASE"/>
    <property type="match status" value="1"/>
</dbReference>
<dbReference type="InterPro" id="IPR050103">
    <property type="entry name" value="Class-III_PLP-dep_AT"/>
</dbReference>
<dbReference type="AlphaFoldDB" id="A0A6N6VM28"/>
<dbReference type="InterPro" id="IPR004632">
    <property type="entry name" value="4NH2But_aminotransferase_bac"/>
</dbReference>
<evidence type="ECO:0000256" key="3">
    <source>
        <dbReference type="ARBA" id="ARBA00022576"/>
    </source>
</evidence>